<name>A0A0W8FNK4_9ZZZZ</name>
<dbReference type="GO" id="GO:0016491">
    <property type="term" value="F:oxidoreductase activity"/>
    <property type="evidence" value="ECO:0007669"/>
    <property type="project" value="InterPro"/>
</dbReference>
<dbReference type="EMBL" id="LNQE01000964">
    <property type="protein sequence ID" value="KUG22459.1"/>
    <property type="molecule type" value="Genomic_DNA"/>
</dbReference>
<feature type="domain" description="Amine oxidase" evidence="1">
    <location>
        <begin position="13"/>
        <end position="451"/>
    </location>
</feature>
<dbReference type="InterPro" id="IPR002937">
    <property type="entry name" value="Amino_oxidase"/>
</dbReference>
<dbReference type="GO" id="GO:0016116">
    <property type="term" value="P:carotenoid metabolic process"/>
    <property type="evidence" value="ECO:0007669"/>
    <property type="project" value="InterPro"/>
</dbReference>
<organism evidence="2">
    <name type="scientific">hydrocarbon metagenome</name>
    <dbReference type="NCBI Taxonomy" id="938273"/>
    <lineage>
        <taxon>unclassified sequences</taxon>
        <taxon>metagenomes</taxon>
        <taxon>ecological metagenomes</taxon>
    </lineage>
</organism>
<dbReference type="Gene3D" id="3.50.50.60">
    <property type="entry name" value="FAD/NAD(P)-binding domain"/>
    <property type="match status" value="2"/>
</dbReference>
<evidence type="ECO:0000313" key="2">
    <source>
        <dbReference type="EMBL" id="KUG22459.1"/>
    </source>
</evidence>
<comment type="caution">
    <text evidence="2">The sequence shown here is derived from an EMBL/GenBank/DDBJ whole genome shotgun (WGS) entry which is preliminary data.</text>
</comment>
<accession>A0A0W8FNK4</accession>
<dbReference type="PANTHER" id="PTHR46313">
    <property type="match status" value="1"/>
</dbReference>
<dbReference type="Pfam" id="PF01593">
    <property type="entry name" value="Amino_oxidase"/>
    <property type="match status" value="1"/>
</dbReference>
<sequence length="461" mass="51788">MNIYDTVIIGAGMSGLAAGIRLAMFDQKVCILERHNVPGGLNSYYERKGRKLDVGLHAMTNFACRGERGRPLTKLLKQLRIPYEKLELSQQNFSKISFPGNCISFSNAPQLLIAEIERDFPQQKDNFARLIELVKDFDDVNLNNKQQSAKKKVRGIISDEHLLEMIFCPLLIYGSAWENDMDFSQFVIMFKSIYLEGFSRPKNGVRTVINLLLEKFKQLGGELRLGTGVKTINVENGSVTGVTLDSGEKIQSTKILSSIGLPETMNIVSGGSESTAIGSMSFTETILFFDKKPGDNGIKETIIFCNDNDKYDYKQPQTLCDYRSAVICFPNNFGCDDYEEGIIRVTFIANFEKWNELDRKTYLKSKQEVYNEAMTLITRLFPDFQANLLYHDVFTPMTIMRYTGHFKGAVYGSTQKARDGRTGIKNLFICGTDQGFLGIVGAMLSGISMANLHCLMNGEKA</sequence>
<proteinExistence type="predicted"/>
<dbReference type="PANTHER" id="PTHR46313:SF3">
    <property type="entry name" value="PROLYCOPENE ISOMERASE, CHLOROPLASTIC"/>
    <property type="match status" value="1"/>
</dbReference>
<protein>
    <submittedName>
        <fullName evidence="2">Phytoene dehydrogenase-like</fullName>
    </submittedName>
</protein>
<dbReference type="InterPro" id="IPR045892">
    <property type="entry name" value="CrtISO-like"/>
</dbReference>
<dbReference type="SUPFAM" id="SSF51905">
    <property type="entry name" value="FAD/NAD(P)-binding domain"/>
    <property type="match status" value="1"/>
</dbReference>
<reference evidence="2" key="1">
    <citation type="journal article" date="2015" name="Proc. Natl. Acad. Sci. U.S.A.">
        <title>Networks of energetic and metabolic interactions define dynamics in microbial communities.</title>
        <authorList>
            <person name="Embree M."/>
            <person name="Liu J.K."/>
            <person name="Al-Bassam M.M."/>
            <person name="Zengler K."/>
        </authorList>
    </citation>
    <scope>NUCLEOTIDE SEQUENCE</scope>
</reference>
<evidence type="ECO:0000259" key="1">
    <source>
        <dbReference type="Pfam" id="PF01593"/>
    </source>
</evidence>
<dbReference type="AlphaFoldDB" id="A0A0W8FNK4"/>
<gene>
    <name evidence="2" type="ORF">ASZ90_007742</name>
</gene>
<dbReference type="InterPro" id="IPR036188">
    <property type="entry name" value="FAD/NAD-bd_sf"/>
</dbReference>